<reference evidence="3 4" key="5">
    <citation type="submission" date="1998-03" db="EMBL/GenBank/DDBJ databases">
        <title>Analysis of the complete coding sequence of DNA of alastrim variola minor virus strain Garcia-1966.</title>
        <authorList>
            <person name="Shchelkunov S.N."/>
            <person name="Totmenin A.V."/>
            <person name="Gutorov V.V."/>
            <person name="Safronov P.F."/>
            <person name="Massung R.F."/>
            <person name="Loparev V.N."/>
            <person name="Knight J.C."/>
            <person name="Chizhikov V.E."/>
            <person name="Parsons J.M."/>
            <person name="Esposito J.J."/>
            <person name="Sosnovtsev S."/>
        </authorList>
    </citation>
    <scope>NUCLEOTIDE SEQUENCE [LARGE SCALE GENOMIC DNA]</scope>
    <source>
        <strain evidence="3">Garcia-1966</strain>
    </source>
</reference>
<dbReference type="EMBL" id="X72086">
    <property type="protein sequence ID" value="CAA50960.1"/>
    <property type="molecule type" value="Genomic_DNA"/>
</dbReference>
<reference evidence="2" key="2">
    <citation type="journal article" date="1993" name="FEBS Lett.">
        <title>Genes of variola and vaccinia viruses necessary to overcome the host protective mechanisms.</title>
        <authorList>
            <person name="Shchelkunov S.N."/>
            <person name="Blinov V.M."/>
            <person name="Sandakhchiev L.S."/>
        </authorList>
    </citation>
    <scope>NUCLEOTIDE SEQUENCE [LARGE SCALE GENOMIC DNA]</scope>
    <source>
        <strain evidence="2">Garcia-1966</strain>
    </source>
</reference>
<protein>
    <submittedName>
        <fullName evidence="1 3">H11R</fullName>
    </submittedName>
    <submittedName>
        <fullName evidence="2">ORF9R</fullName>
    </submittedName>
</protein>
<evidence type="ECO:0000313" key="1">
    <source>
        <dbReference type="EMBL" id="AAA69389.1"/>
    </source>
</evidence>
<sequence length="76" mass="8908">MDELGARPRIPRSTTDIQVDYRGTDGRVMGYENIYKTIRDNIYSQVRDRVVLNGMLDSRRLPPLLELLSETRLNQR</sequence>
<evidence type="ECO:0000313" key="3">
    <source>
        <dbReference type="EMBL" id="CAB54780.1"/>
    </source>
</evidence>
<dbReference type="InterPro" id="IPR007490">
    <property type="entry name" value="Poxvirus_B22"/>
</dbReference>
<reference evidence="2" key="3">
    <citation type="submission" date="1993-11" db="EMBL/GenBank/DDBJ databases">
        <title>XhoI-G,O DNA fragments of variola minor virus strain Garcia-1996.</title>
        <authorList>
            <person name="Shchelkunov S.N."/>
            <person name="Totmenin A.V."/>
            <person name="Resenchuk S.M."/>
            <person name="Blinov V.M."/>
            <person name="Sandakhchiev L.S."/>
        </authorList>
    </citation>
    <scope>NUCLEOTIDE SEQUENCE</scope>
    <source>
        <strain evidence="2">Garcia-1966</strain>
    </source>
</reference>
<dbReference type="PIR" id="B72173">
    <property type="entry name" value="B72173"/>
</dbReference>
<gene>
    <name evidence="3" type="primary">H11R</name>
</gene>
<organism evidence="3 4">
    <name type="scientific">Variola virus</name>
    <dbReference type="NCBI Taxonomy" id="10255"/>
    <lineage>
        <taxon>Viruses</taxon>
        <taxon>Varidnaviria</taxon>
        <taxon>Bamfordvirae</taxon>
        <taxon>Nucleocytoviricota</taxon>
        <taxon>Pokkesviricetes</taxon>
        <taxon>Chitovirales</taxon>
        <taxon>Poxviridae</taxon>
        <taxon>Chordopoxvirinae</taxon>
        <taxon>Orthopoxvirus</taxon>
        <taxon>Orthopoxvirus variola</taxon>
    </lineage>
</organism>
<dbReference type="EMBL" id="U18339">
    <property type="protein sequence ID" value="AAA69389.1"/>
    <property type="molecule type" value="Genomic_DNA"/>
</dbReference>
<accession>A0A1U8QIC6</accession>
<dbReference type="Proteomes" id="UP000181107">
    <property type="component" value="Genome"/>
</dbReference>
<reference evidence="2" key="1">
    <citation type="journal article" date="1990" name="Virology">
        <title>The complete DNA sequence of vaccinia virus.</title>
        <authorList>
            <person name="Goebel S.J."/>
            <person name="Johnson G.P."/>
            <person name="Perkus M.E."/>
            <person name="Davis S.W."/>
            <person name="Winslow J.P."/>
            <person name="Paoletti E."/>
        </authorList>
    </citation>
    <scope>NUCLEOTIDE SEQUENCE [LARGE SCALE GENOMIC DNA]</scope>
    <source>
        <strain evidence="2">Garcia-1966</strain>
    </source>
</reference>
<dbReference type="Proteomes" id="UP000111493">
    <property type="component" value="Segment"/>
</dbReference>
<reference evidence="1" key="4">
    <citation type="journal article" date="1996" name="Virology">
        <title>Terminal region sequence variations in variola virus DNA.</title>
        <authorList>
            <person name="Massung R.F."/>
            <person name="Loparev V.N."/>
            <person name="Knight J.C."/>
            <person name="Totmenin A.V."/>
            <person name="Chizhikov V.E."/>
            <person name="Parsons J.M."/>
            <person name="Safronov P.F."/>
            <person name="Gutorov V.V."/>
            <person name="Shchelkunov S.N."/>
            <person name="Esposito J.J."/>
        </authorList>
    </citation>
    <scope>NUCLEOTIDE SEQUENCE</scope>
    <source>
        <strain evidence="1">Garcia-1966</strain>
    </source>
</reference>
<evidence type="ECO:0000313" key="2">
    <source>
        <dbReference type="EMBL" id="CAA50960.1"/>
    </source>
</evidence>
<dbReference type="EMBL" id="Y16780">
    <property type="protein sequence ID" value="CAB54780.1"/>
    <property type="molecule type" value="Genomic_DNA"/>
</dbReference>
<dbReference type="Pfam" id="PF04395">
    <property type="entry name" value="Poxvirus_B22R"/>
    <property type="match status" value="1"/>
</dbReference>
<proteinExistence type="predicted"/>
<name>A0A1U8QIC6_VARV</name>
<organismHost>
    <name type="scientific">Homo sapiens</name>
    <name type="common">Human</name>
    <dbReference type="NCBI Taxonomy" id="9606"/>
</organismHost>
<evidence type="ECO:0000313" key="4">
    <source>
        <dbReference type="Proteomes" id="UP000111493"/>
    </source>
</evidence>
<accession>Q89457</accession>
<accession>Q76PU4</accession>